<accession>A0AAP3A8N7</accession>
<name>A0AAP3A8N7_ECOLX</name>
<dbReference type="PANTHER" id="PTHR43403:SF1">
    <property type="entry name" value="NAD-SPECIFIC GLUTAMATE DEHYDROGENASE"/>
    <property type="match status" value="1"/>
</dbReference>
<dbReference type="GO" id="GO:0004352">
    <property type="term" value="F:glutamate dehydrogenase (NAD+) activity"/>
    <property type="evidence" value="ECO:0007669"/>
    <property type="project" value="InterPro"/>
</dbReference>
<dbReference type="PANTHER" id="PTHR43403">
    <property type="entry name" value="NAD-SPECIFIC GLUTAMATE DEHYDROGENASE"/>
    <property type="match status" value="1"/>
</dbReference>
<dbReference type="GO" id="GO:0006538">
    <property type="term" value="P:L-glutamate catabolic process"/>
    <property type="evidence" value="ECO:0007669"/>
    <property type="project" value="InterPro"/>
</dbReference>
<proteinExistence type="predicted"/>
<dbReference type="InterPro" id="IPR007780">
    <property type="entry name" value="NAD_Glu_DH_bac"/>
</dbReference>
<feature type="non-terminal residue" evidence="2">
    <location>
        <position position="1"/>
    </location>
</feature>
<dbReference type="AlphaFoldDB" id="A0AAP3A8N7"/>
<comment type="caution">
    <text evidence="2">The sequence shown here is derived from an EMBL/GenBank/DDBJ whole genome shotgun (WGS) entry which is preliminary data.</text>
</comment>
<dbReference type="GO" id="GO:0004069">
    <property type="term" value="F:L-aspartate:2-oxoglutarate aminotransferase activity"/>
    <property type="evidence" value="ECO:0007669"/>
    <property type="project" value="InterPro"/>
</dbReference>
<reference evidence="2" key="1">
    <citation type="submission" date="2023-06" db="EMBL/GenBank/DDBJ databases">
        <title>Deciphering the underlying mechanisms mediating the transmission of blaNDM gene from human to animals in China.</title>
        <authorList>
            <person name="Chen K."/>
            <person name="Chen S."/>
        </authorList>
    </citation>
    <scope>NUCLEOTIDE SEQUENCE</scope>
    <source>
        <strain evidence="2">1199</strain>
    </source>
</reference>
<evidence type="ECO:0000313" key="2">
    <source>
        <dbReference type="EMBL" id="MCV5626539.1"/>
    </source>
</evidence>
<sequence>DNVGGVDCSDNEVNIKILLNQLVAAGDLTLKQRNQMLYEMTDDVAQIVITNAYRQSQSISVTSFRGSEQLKEQQRFIQGL</sequence>
<evidence type="ECO:0000259" key="1">
    <source>
        <dbReference type="Pfam" id="PF05088"/>
    </source>
</evidence>
<protein>
    <submittedName>
        <fullName evidence="2">NAD-glutamate dehydrogenase</fullName>
    </submittedName>
</protein>
<feature type="domain" description="NAD-glutamate dehydrogenase catalytic" evidence="1">
    <location>
        <begin position="1"/>
        <end position="61"/>
    </location>
</feature>
<dbReference type="Proteomes" id="UP001208624">
    <property type="component" value="Unassembled WGS sequence"/>
</dbReference>
<evidence type="ECO:0000313" key="3">
    <source>
        <dbReference type="Proteomes" id="UP001208624"/>
    </source>
</evidence>
<dbReference type="Pfam" id="PF05088">
    <property type="entry name" value="Bac_GDH_CD"/>
    <property type="match status" value="1"/>
</dbReference>
<dbReference type="InterPro" id="IPR028971">
    <property type="entry name" value="NAD-GDH_cat"/>
</dbReference>
<organism evidence="2 3">
    <name type="scientific">Escherichia coli</name>
    <dbReference type="NCBI Taxonomy" id="562"/>
    <lineage>
        <taxon>Bacteria</taxon>
        <taxon>Pseudomonadati</taxon>
        <taxon>Pseudomonadota</taxon>
        <taxon>Gammaproteobacteria</taxon>
        <taxon>Enterobacterales</taxon>
        <taxon>Enterobacteriaceae</taxon>
        <taxon>Escherichia</taxon>
    </lineage>
</organism>
<gene>
    <name evidence="2" type="ORF">OFN31_33480</name>
</gene>
<dbReference type="EMBL" id="JAOVKC010001699">
    <property type="protein sequence ID" value="MCV5626539.1"/>
    <property type="molecule type" value="Genomic_DNA"/>
</dbReference>
<feature type="non-terminal residue" evidence="2">
    <location>
        <position position="80"/>
    </location>
</feature>